<protein>
    <recommendedName>
        <fullName evidence="4">Interferon-related developmental regulator N-terminal domain-containing protein</fullName>
    </recommendedName>
</protein>
<evidence type="ECO:0000313" key="2">
    <source>
        <dbReference type="EMBL" id="CUG93005.1"/>
    </source>
</evidence>
<evidence type="ECO:0000313" key="3">
    <source>
        <dbReference type="Proteomes" id="UP000051952"/>
    </source>
</evidence>
<feature type="compositionally biased region" description="Low complexity" evidence="1">
    <location>
        <begin position="317"/>
        <end position="336"/>
    </location>
</feature>
<sequence length="469" mass="49962">MRREFGGRSSQDSKSQSKRSGGGVDEKISAMSPYQSHEDLSSMLDQHDDGTVQTVEDLESRVAATRQAAHKAIMVHFSRNIVDSALENNASTIALRGCQWLTSSKSNSEGKVDGVDLAFATVLCCGDTDTKLYDEVASTLVTWITSASTAKAQPDAAVIAKVMETLSFLSAANPQCTVGDASLHDALHGAAWWTAFEKSSDPRVLGAISAGLASTCSVTSRTATKQFVQKAIKKSAVVAEGSSSGSSNATSALITCVEALGILQDRFKGTITTEEAEALVEDLQGWDKEVSNSVRKLVSVIDSSSSSTATPGDGLASPTSSGPPTSSLDATGVSPVGSGGGLELPPSSPSSRLPVTLKNRAAPYEQIQFRERSVTVEGYFLVHLLDVLRNVVAEGLLNHVAHNPTVRRVFSVKVDLVTRMTKEEAALEKDAMNNRRVEKELQFRERSKDRQRKRTAHQGGDEADDGDDA</sequence>
<dbReference type="PANTHER" id="PTHR12354">
    <property type="entry name" value="INTERFERON-RELATED DEVELOPMENTAL REGULATOR"/>
    <property type="match status" value="1"/>
</dbReference>
<keyword evidence="3" id="KW-1185">Reference proteome</keyword>
<dbReference type="AlphaFoldDB" id="A0A0S4JV69"/>
<feature type="region of interest" description="Disordered" evidence="1">
    <location>
        <begin position="304"/>
        <end position="357"/>
    </location>
</feature>
<dbReference type="PANTHER" id="PTHR12354:SF1">
    <property type="entry name" value="INTERFERON-RELATED DEVELOPMENTAL REGULATOR 1"/>
    <property type="match status" value="1"/>
</dbReference>
<feature type="region of interest" description="Disordered" evidence="1">
    <location>
        <begin position="430"/>
        <end position="469"/>
    </location>
</feature>
<dbReference type="EMBL" id="CYKH01002106">
    <property type="protein sequence ID" value="CUG93005.1"/>
    <property type="molecule type" value="Genomic_DNA"/>
</dbReference>
<reference evidence="3" key="1">
    <citation type="submission" date="2015-09" db="EMBL/GenBank/DDBJ databases">
        <authorList>
            <consortium name="Pathogen Informatics"/>
        </authorList>
    </citation>
    <scope>NUCLEOTIDE SEQUENCE [LARGE SCALE GENOMIC DNA]</scope>
    <source>
        <strain evidence="3">Lake Konstanz</strain>
    </source>
</reference>
<dbReference type="Proteomes" id="UP000051952">
    <property type="component" value="Unassembled WGS sequence"/>
</dbReference>
<feature type="region of interest" description="Disordered" evidence="1">
    <location>
        <begin position="1"/>
        <end position="40"/>
    </location>
</feature>
<feature type="compositionally biased region" description="Low complexity" evidence="1">
    <location>
        <begin position="343"/>
        <end position="355"/>
    </location>
</feature>
<accession>A0A0S4JV69</accession>
<organism evidence="2 3">
    <name type="scientific">Bodo saltans</name>
    <name type="common">Flagellated protozoan</name>
    <dbReference type="NCBI Taxonomy" id="75058"/>
    <lineage>
        <taxon>Eukaryota</taxon>
        <taxon>Discoba</taxon>
        <taxon>Euglenozoa</taxon>
        <taxon>Kinetoplastea</taxon>
        <taxon>Metakinetoplastina</taxon>
        <taxon>Eubodonida</taxon>
        <taxon>Bodonidae</taxon>
        <taxon>Bodo</taxon>
    </lineage>
</organism>
<evidence type="ECO:0000256" key="1">
    <source>
        <dbReference type="SAM" id="MobiDB-lite"/>
    </source>
</evidence>
<proteinExistence type="predicted"/>
<gene>
    <name evidence="2" type="ORF">BSAL_40225</name>
</gene>
<name>A0A0S4JV69_BODSA</name>
<feature type="compositionally biased region" description="Basic and acidic residues" evidence="1">
    <location>
        <begin position="430"/>
        <end position="448"/>
    </location>
</feature>
<dbReference type="VEuPathDB" id="TriTrypDB:BSAL_40225"/>
<dbReference type="InterPro" id="IPR039777">
    <property type="entry name" value="IFRD"/>
</dbReference>
<evidence type="ECO:0008006" key="4">
    <source>
        <dbReference type="Google" id="ProtNLM"/>
    </source>
</evidence>